<evidence type="ECO:0000313" key="3">
    <source>
        <dbReference type="Ensembl" id="ENSJHYP00000015008.1"/>
    </source>
</evidence>
<dbReference type="Pfam" id="PF00992">
    <property type="entry name" value="Troponin"/>
    <property type="match status" value="1"/>
</dbReference>
<dbReference type="SUPFAM" id="SSF90250">
    <property type="entry name" value="Troponin coil-coiled subunits"/>
    <property type="match status" value="1"/>
</dbReference>
<reference evidence="3" key="2">
    <citation type="submission" date="2025-09" db="UniProtKB">
        <authorList>
            <consortium name="Ensembl"/>
        </authorList>
    </citation>
    <scope>IDENTIFICATION</scope>
</reference>
<organism evidence="3 4">
    <name type="scientific">Junco hyemalis</name>
    <name type="common">Dark-eyed junco</name>
    <dbReference type="NCBI Taxonomy" id="40217"/>
    <lineage>
        <taxon>Eukaryota</taxon>
        <taxon>Metazoa</taxon>
        <taxon>Chordata</taxon>
        <taxon>Craniata</taxon>
        <taxon>Vertebrata</taxon>
        <taxon>Euteleostomi</taxon>
        <taxon>Archelosauria</taxon>
        <taxon>Archosauria</taxon>
        <taxon>Dinosauria</taxon>
        <taxon>Saurischia</taxon>
        <taxon>Theropoda</taxon>
        <taxon>Coelurosauria</taxon>
        <taxon>Aves</taxon>
        <taxon>Neognathae</taxon>
        <taxon>Neoaves</taxon>
        <taxon>Telluraves</taxon>
        <taxon>Australaves</taxon>
        <taxon>Passeriformes</taxon>
        <taxon>Passerellidae</taxon>
        <taxon>Junco</taxon>
    </lineage>
</organism>
<accession>A0A8C5NPW5</accession>
<dbReference type="Ensembl" id="ENSJHYT00000018123.1">
    <property type="protein sequence ID" value="ENSJHYP00000015008.1"/>
    <property type="gene ID" value="ENSJHYG00000011586.1"/>
</dbReference>
<evidence type="ECO:0000256" key="1">
    <source>
        <dbReference type="ARBA" id="ARBA00023179"/>
    </source>
</evidence>
<dbReference type="InterPro" id="IPR038077">
    <property type="entry name" value="Troponin_sf"/>
</dbReference>
<reference evidence="3" key="1">
    <citation type="submission" date="2025-08" db="UniProtKB">
        <authorList>
            <consortium name="Ensembl"/>
        </authorList>
    </citation>
    <scope>IDENTIFICATION</scope>
</reference>
<sequence>MNRDLLLGFSRFPLSAGAAPPRCRSRERKSKITASRKLLLKSLMLAKAKEEWDQEIVDKQAEKERYLSERVTPLHTSGLSLSQLQVLLSLRVHWAPWEREGPHSPLSCFLGPRTCAGSCTRRWKLWMRRDTTLKRNATITPGRSALWKWETGARTWRPCRAWRAGRRCSTLPSPPRGSDRSTGKKTVPVPAASLPSLLPCPFVPVPEFPLSWNTRTAVWKGVLSFFLPAVPSALPLHSVPSAATGRAVPKGQCHPPLPALQSCPLCPPCPLCPVAPRDVPASQMCIKGLSWAEAVCTPHWGTLPRARPGHPAVSPCWHSDPTPWAHTGFGLVPSSPGLLLRSHSPAEPPGPTQGQPCWAQGCRAPQAPAWGNRAACSPSPLLCFWKSPQSSRHQLPSSCPPQALQLWQLGHFKG</sequence>
<dbReference type="Gene3D" id="1.20.5.350">
    <property type="match status" value="1"/>
</dbReference>
<proteinExistence type="predicted"/>
<dbReference type="InterPro" id="IPR001978">
    <property type="entry name" value="Troponin"/>
</dbReference>
<evidence type="ECO:0000313" key="4">
    <source>
        <dbReference type="Proteomes" id="UP000694408"/>
    </source>
</evidence>
<keyword evidence="1" id="KW-0514">Muscle protein</keyword>
<feature type="region of interest" description="Disordered" evidence="2">
    <location>
        <begin position="167"/>
        <end position="187"/>
    </location>
</feature>
<dbReference type="Proteomes" id="UP000694408">
    <property type="component" value="Unplaced"/>
</dbReference>
<protein>
    <submittedName>
        <fullName evidence="3">Uncharacterized protein</fullName>
    </submittedName>
</protein>
<evidence type="ECO:0000256" key="2">
    <source>
        <dbReference type="SAM" id="MobiDB-lite"/>
    </source>
</evidence>
<name>A0A8C5NPW5_JUNHY</name>
<keyword evidence="4" id="KW-1185">Reference proteome</keyword>
<dbReference type="AlphaFoldDB" id="A0A8C5NPW5"/>
<dbReference type="GO" id="GO:0005861">
    <property type="term" value="C:troponin complex"/>
    <property type="evidence" value="ECO:0007669"/>
    <property type="project" value="InterPro"/>
</dbReference>